<dbReference type="PIRSF" id="PIRSF010376">
    <property type="entry name" value="IspE"/>
    <property type="match status" value="1"/>
</dbReference>
<dbReference type="PANTHER" id="PTHR43527:SF2">
    <property type="entry name" value="4-DIPHOSPHOCYTIDYL-2-C-METHYL-D-ERYTHRITOL KINASE, CHLOROPLASTIC"/>
    <property type="match status" value="1"/>
</dbReference>
<evidence type="ECO:0000256" key="3">
    <source>
        <dbReference type="ARBA" id="ARBA00017473"/>
    </source>
</evidence>
<comment type="caution">
    <text evidence="13">The sequence shown here is derived from an EMBL/GenBank/DDBJ whole genome shotgun (WGS) entry which is preliminary data.</text>
</comment>
<dbReference type="InterPro" id="IPR020568">
    <property type="entry name" value="Ribosomal_Su5_D2-typ_SF"/>
</dbReference>
<keyword evidence="4 10" id="KW-0808">Transferase</keyword>
<keyword evidence="5 10" id="KW-0547">Nucleotide-binding</keyword>
<dbReference type="PANTHER" id="PTHR43527">
    <property type="entry name" value="4-DIPHOSPHOCYTIDYL-2-C-METHYL-D-ERYTHRITOL KINASE, CHLOROPLASTIC"/>
    <property type="match status" value="1"/>
</dbReference>
<dbReference type="InterPro" id="IPR036554">
    <property type="entry name" value="GHMP_kinase_C_sf"/>
</dbReference>
<dbReference type="InterPro" id="IPR004424">
    <property type="entry name" value="IspE"/>
</dbReference>
<dbReference type="NCBIfam" id="TIGR00154">
    <property type="entry name" value="ispE"/>
    <property type="match status" value="1"/>
</dbReference>
<evidence type="ECO:0000256" key="10">
    <source>
        <dbReference type="HAMAP-Rule" id="MF_00061"/>
    </source>
</evidence>
<keyword evidence="6 10" id="KW-0418">Kinase</keyword>
<dbReference type="HAMAP" id="MF_00061">
    <property type="entry name" value="IspE"/>
    <property type="match status" value="1"/>
</dbReference>
<protein>
    <recommendedName>
        <fullName evidence="3 10">4-diphosphocytidyl-2-C-methyl-D-erythritol kinase</fullName>
        <shortName evidence="10">CMK</shortName>
        <ecNumber evidence="2 10">2.7.1.148</ecNumber>
    </recommendedName>
    <alternativeName>
        <fullName evidence="9 10">4-(cytidine-5'-diphospho)-2-C-methyl-D-erythritol kinase</fullName>
    </alternativeName>
</protein>
<feature type="active site" evidence="10">
    <location>
        <position position="136"/>
    </location>
</feature>
<comment type="similarity">
    <text evidence="1 10">Belongs to the GHMP kinase family. IspE subfamily.</text>
</comment>
<dbReference type="GO" id="GO:0016114">
    <property type="term" value="P:terpenoid biosynthetic process"/>
    <property type="evidence" value="ECO:0007669"/>
    <property type="project" value="UniProtKB-UniRule"/>
</dbReference>
<dbReference type="UniPathway" id="UPA00056">
    <property type="reaction ID" value="UER00094"/>
</dbReference>
<evidence type="ECO:0000256" key="7">
    <source>
        <dbReference type="ARBA" id="ARBA00022840"/>
    </source>
</evidence>
<evidence type="ECO:0000256" key="2">
    <source>
        <dbReference type="ARBA" id="ARBA00012052"/>
    </source>
</evidence>
<proteinExistence type="inferred from homology"/>
<evidence type="ECO:0000256" key="4">
    <source>
        <dbReference type="ARBA" id="ARBA00022679"/>
    </source>
</evidence>
<comment type="catalytic activity">
    <reaction evidence="10">
        <text>4-CDP-2-C-methyl-D-erythritol + ATP = 4-CDP-2-C-methyl-D-erythritol 2-phosphate + ADP + H(+)</text>
        <dbReference type="Rhea" id="RHEA:18437"/>
        <dbReference type="ChEBI" id="CHEBI:15378"/>
        <dbReference type="ChEBI" id="CHEBI:30616"/>
        <dbReference type="ChEBI" id="CHEBI:57823"/>
        <dbReference type="ChEBI" id="CHEBI:57919"/>
        <dbReference type="ChEBI" id="CHEBI:456216"/>
        <dbReference type="EC" id="2.7.1.148"/>
    </reaction>
</comment>
<evidence type="ECO:0000313" key="13">
    <source>
        <dbReference type="EMBL" id="KAA1188373.1"/>
    </source>
</evidence>
<name>A0A5B0WN28_9GAMM</name>
<evidence type="ECO:0000256" key="9">
    <source>
        <dbReference type="ARBA" id="ARBA00032554"/>
    </source>
</evidence>
<feature type="binding site" evidence="10">
    <location>
        <begin position="94"/>
        <end position="104"/>
    </location>
    <ligand>
        <name>ATP</name>
        <dbReference type="ChEBI" id="CHEBI:30616"/>
    </ligand>
</feature>
<dbReference type="GO" id="GO:0019288">
    <property type="term" value="P:isopentenyl diphosphate biosynthetic process, methylerythritol 4-phosphate pathway"/>
    <property type="evidence" value="ECO:0007669"/>
    <property type="project" value="UniProtKB-UniRule"/>
</dbReference>
<evidence type="ECO:0000313" key="14">
    <source>
        <dbReference type="Proteomes" id="UP000323708"/>
    </source>
</evidence>
<keyword evidence="8 10" id="KW-0414">Isoprene biosynthesis</keyword>
<dbReference type="EMBL" id="VTUX01000010">
    <property type="protein sequence ID" value="KAA1188373.1"/>
    <property type="molecule type" value="Genomic_DNA"/>
</dbReference>
<gene>
    <name evidence="10 13" type="primary">ispE</name>
    <name evidence="13" type="ORF">F0M18_17890</name>
</gene>
<evidence type="ECO:0000256" key="5">
    <source>
        <dbReference type="ARBA" id="ARBA00022741"/>
    </source>
</evidence>
<dbReference type="AlphaFoldDB" id="A0A5B0WN28"/>
<evidence type="ECO:0000259" key="12">
    <source>
        <dbReference type="Pfam" id="PF08544"/>
    </source>
</evidence>
<dbReference type="InterPro" id="IPR014721">
    <property type="entry name" value="Ribsml_uS5_D2-typ_fold_subgr"/>
</dbReference>
<dbReference type="RefSeq" id="WP_149612838.1">
    <property type="nucleotide sequence ID" value="NZ_VTUX01000010.1"/>
</dbReference>
<evidence type="ECO:0000256" key="6">
    <source>
        <dbReference type="ARBA" id="ARBA00022777"/>
    </source>
</evidence>
<dbReference type="GO" id="GO:0005524">
    <property type="term" value="F:ATP binding"/>
    <property type="evidence" value="ECO:0007669"/>
    <property type="project" value="UniProtKB-UniRule"/>
</dbReference>
<organism evidence="13 14">
    <name type="scientific">Pseudohalioglobus sediminis</name>
    <dbReference type="NCBI Taxonomy" id="2606449"/>
    <lineage>
        <taxon>Bacteria</taxon>
        <taxon>Pseudomonadati</taxon>
        <taxon>Pseudomonadota</taxon>
        <taxon>Gammaproteobacteria</taxon>
        <taxon>Cellvibrionales</taxon>
        <taxon>Halieaceae</taxon>
        <taxon>Pseudohalioglobus</taxon>
    </lineage>
</organism>
<comment type="function">
    <text evidence="10">Catalyzes the phosphorylation of the position 2 hydroxy group of 4-diphosphocytidyl-2C-methyl-D-erythritol.</text>
</comment>
<keyword evidence="14" id="KW-1185">Reference proteome</keyword>
<dbReference type="Proteomes" id="UP000323708">
    <property type="component" value="Unassembled WGS sequence"/>
</dbReference>
<comment type="pathway">
    <text evidence="10">Isoprenoid biosynthesis; isopentenyl diphosphate biosynthesis via DXP pathway; isopentenyl diphosphate from 1-deoxy-D-xylulose 5-phosphate: step 3/6.</text>
</comment>
<sequence>MSKSLTLLSPAKLNLFLHIVGRNADGYHRLQTLFQLLDWGDELTFTADDSGTISLQGDCLGIPAEENLIVRAARSLPRKQPSQGVSISLHKRIPAGGGLGGGSSNAATTLLALNALWQLDLSSAELQRIGLQLGADVPVFVAGHTAWAEGVGDVLTPVEMPPRWYLVIAPPCHVSTAEIFSHEQLTRDTSAIKMAAFFEGHSRNDCQPLVRSIHDEVDKALNWLEKFGDARLTGTGSCVFCSFPDEASARSALGQLPLQWAGFVAQGLNESPVFAALARPRD</sequence>
<evidence type="ECO:0000256" key="8">
    <source>
        <dbReference type="ARBA" id="ARBA00023229"/>
    </source>
</evidence>
<dbReference type="GO" id="GO:0050515">
    <property type="term" value="F:4-(cytidine 5'-diphospho)-2-C-methyl-D-erythritol kinase activity"/>
    <property type="evidence" value="ECO:0007669"/>
    <property type="project" value="UniProtKB-UniRule"/>
</dbReference>
<evidence type="ECO:0000256" key="1">
    <source>
        <dbReference type="ARBA" id="ARBA00009684"/>
    </source>
</evidence>
<feature type="domain" description="GHMP kinase C-terminal" evidence="12">
    <location>
        <begin position="200"/>
        <end position="257"/>
    </location>
</feature>
<keyword evidence="7 10" id="KW-0067">ATP-binding</keyword>
<dbReference type="SUPFAM" id="SSF54211">
    <property type="entry name" value="Ribosomal protein S5 domain 2-like"/>
    <property type="match status" value="1"/>
</dbReference>
<reference evidence="13 14" key="1">
    <citation type="submission" date="2019-09" db="EMBL/GenBank/DDBJ databases">
        <authorList>
            <person name="Chen X.-Y."/>
        </authorList>
    </citation>
    <scope>NUCLEOTIDE SEQUENCE [LARGE SCALE GENOMIC DNA]</scope>
    <source>
        <strain evidence="13 14">NY5</strain>
    </source>
</reference>
<dbReference type="InterPro" id="IPR006204">
    <property type="entry name" value="GHMP_kinase_N_dom"/>
</dbReference>
<dbReference type="EC" id="2.7.1.148" evidence="2 10"/>
<dbReference type="Pfam" id="PF08544">
    <property type="entry name" value="GHMP_kinases_C"/>
    <property type="match status" value="1"/>
</dbReference>
<feature type="active site" evidence="10">
    <location>
        <position position="12"/>
    </location>
</feature>
<dbReference type="Gene3D" id="3.30.70.890">
    <property type="entry name" value="GHMP kinase, C-terminal domain"/>
    <property type="match status" value="1"/>
</dbReference>
<feature type="domain" description="GHMP kinase N-terminal" evidence="11">
    <location>
        <begin position="67"/>
        <end position="143"/>
    </location>
</feature>
<dbReference type="Gene3D" id="3.30.230.10">
    <property type="match status" value="1"/>
</dbReference>
<dbReference type="Pfam" id="PF00288">
    <property type="entry name" value="GHMP_kinases_N"/>
    <property type="match status" value="1"/>
</dbReference>
<dbReference type="InterPro" id="IPR013750">
    <property type="entry name" value="GHMP_kinase_C_dom"/>
</dbReference>
<evidence type="ECO:0000259" key="11">
    <source>
        <dbReference type="Pfam" id="PF00288"/>
    </source>
</evidence>
<accession>A0A5B0WN28</accession>
<dbReference type="SUPFAM" id="SSF55060">
    <property type="entry name" value="GHMP Kinase, C-terminal domain"/>
    <property type="match status" value="1"/>
</dbReference>